<keyword evidence="4" id="KW-0675">Receptor</keyword>
<dbReference type="AlphaFoldDB" id="A0A8T0JEN9"/>
<dbReference type="Proteomes" id="UP000743370">
    <property type="component" value="Unassembled WGS sequence"/>
</dbReference>
<dbReference type="GO" id="GO:0005524">
    <property type="term" value="F:ATP binding"/>
    <property type="evidence" value="ECO:0007669"/>
    <property type="project" value="UniProtKB-KW"/>
</dbReference>
<dbReference type="PANTHER" id="PTHR27007">
    <property type="match status" value="1"/>
</dbReference>
<dbReference type="Gene3D" id="1.10.510.10">
    <property type="entry name" value="Transferase(Phosphotransferase) domain 1"/>
    <property type="match status" value="1"/>
</dbReference>
<evidence type="ECO:0000313" key="4">
    <source>
        <dbReference type="EMBL" id="KAG2371672.1"/>
    </source>
</evidence>
<dbReference type="SUPFAM" id="SSF56112">
    <property type="entry name" value="Protein kinase-like (PK-like)"/>
    <property type="match status" value="1"/>
</dbReference>
<organism evidence="4 5">
    <name type="scientific">Phaseolus angularis</name>
    <name type="common">Azuki bean</name>
    <name type="synonym">Vigna angularis</name>
    <dbReference type="NCBI Taxonomy" id="3914"/>
    <lineage>
        <taxon>Eukaryota</taxon>
        <taxon>Viridiplantae</taxon>
        <taxon>Streptophyta</taxon>
        <taxon>Embryophyta</taxon>
        <taxon>Tracheophyta</taxon>
        <taxon>Spermatophyta</taxon>
        <taxon>Magnoliopsida</taxon>
        <taxon>eudicotyledons</taxon>
        <taxon>Gunneridae</taxon>
        <taxon>Pentapetalae</taxon>
        <taxon>rosids</taxon>
        <taxon>fabids</taxon>
        <taxon>Fabales</taxon>
        <taxon>Fabaceae</taxon>
        <taxon>Papilionoideae</taxon>
        <taxon>50 kb inversion clade</taxon>
        <taxon>NPAAA clade</taxon>
        <taxon>indigoferoid/millettioid clade</taxon>
        <taxon>Phaseoleae</taxon>
        <taxon>Vigna</taxon>
    </lineage>
</organism>
<evidence type="ECO:0000259" key="3">
    <source>
        <dbReference type="Pfam" id="PF07714"/>
    </source>
</evidence>
<evidence type="ECO:0000313" key="5">
    <source>
        <dbReference type="Proteomes" id="UP000743370"/>
    </source>
</evidence>
<protein>
    <submittedName>
        <fullName evidence="4">L-type lectin-domain containing receptor</fullName>
    </submittedName>
</protein>
<dbReference type="Pfam" id="PF07714">
    <property type="entry name" value="PK_Tyr_Ser-Thr"/>
    <property type="match status" value="1"/>
</dbReference>
<evidence type="ECO:0000256" key="2">
    <source>
        <dbReference type="ARBA" id="ARBA00022840"/>
    </source>
</evidence>
<reference evidence="4 5" key="1">
    <citation type="submission" date="2020-05" db="EMBL/GenBank/DDBJ databases">
        <title>Vigna angularis (adzuki bean) Var. LongXiaoDou No. 4 denovo assembly.</title>
        <authorList>
            <person name="Xiang H."/>
        </authorList>
    </citation>
    <scope>NUCLEOTIDE SEQUENCE [LARGE SCALE GENOMIC DNA]</scope>
    <source>
        <tissue evidence="4">Leaf</tissue>
    </source>
</reference>
<accession>A0A8T0JEN9</accession>
<gene>
    <name evidence="4" type="ORF">HKW66_Vig0218460</name>
</gene>
<proteinExistence type="predicted"/>
<keyword evidence="1" id="KW-0547">Nucleotide-binding</keyword>
<dbReference type="InterPro" id="IPR001245">
    <property type="entry name" value="Ser-Thr/Tyr_kinase_cat_dom"/>
</dbReference>
<keyword evidence="2" id="KW-0067">ATP-binding</keyword>
<dbReference type="InterPro" id="IPR011009">
    <property type="entry name" value="Kinase-like_dom_sf"/>
</dbReference>
<name>A0A8T0JEN9_PHAAN</name>
<dbReference type="EMBL" id="JABFOF010000011">
    <property type="protein sequence ID" value="KAG2371672.1"/>
    <property type="molecule type" value="Genomic_DNA"/>
</dbReference>
<feature type="domain" description="Serine-threonine/tyrosine-protein kinase catalytic" evidence="3">
    <location>
        <begin position="4"/>
        <end position="106"/>
    </location>
</feature>
<evidence type="ECO:0000256" key="1">
    <source>
        <dbReference type="ARBA" id="ARBA00022741"/>
    </source>
</evidence>
<sequence>MMGYLAPELIRTGKPTTSSDVYAFGVLLEVVCGRRPIEVKALPEELVLVDWVWERWRMGAPLAVVDPRLGGAFDEVEVLVVIKVGLYCSAETPEKRPSMRQVVRYLEREV</sequence>
<dbReference type="GO" id="GO:0004672">
    <property type="term" value="F:protein kinase activity"/>
    <property type="evidence" value="ECO:0007669"/>
    <property type="project" value="InterPro"/>
</dbReference>
<comment type="caution">
    <text evidence="4">The sequence shown here is derived from an EMBL/GenBank/DDBJ whole genome shotgun (WGS) entry which is preliminary data.</text>
</comment>
<dbReference type="InterPro" id="IPR050528">
    <property type="entry name" value="L-type_Lectin-RKs"/>
</dbReference>